<sequence length="350" mass="41090">MEYIFKSKPEFVEPIRVLFLCGTNFNDNDSDKRIAIEKILKDDSSNRVVILEKYFNFSKKGDKKSFLSYYDINLFNLYNIENLAALTATNVIIIHESISTAGELAMFASNTNLQGKIITLVPEKYSVEEEKVSAFLSLEFWSKKQTILKNEVIRFYPQIKKVGISKDRNTYYTYFPNNMFPYELGNQLKSKIITQQTTNMRLFGVGYKRVNADITYTKDTYVNFEYAVFKNYVFSLLSIDEFRCKIRQCNRIVELKNLFKSMFIKMLKNTIVDQNKEVKGKIKIRFNNQPNLNFDNALFFMIYIMHACNLIHIKNEDDNLISVDIRKNTSEIFKSYSVLIQPIVQKEWGD</sequence>
<evidence type="ECO:0000313" key="1">
    <source>
        <dbReference type="EMBL" id="AMJ41358.1"/>
    </source>
</evidence>
<dbReference type="AlphaFoldDB" id="A0A0X1U8V5"/>
<dbReference type="KEGG" id="cpro:CPRO_17700"/>
<evidence type="ECO:0000313" key="3">
    <source>
        <dbReference type="Proteomes" id="UP000068026"/>
    </source>
</evidence>
<name>A0A0X1U8V5_ANAPI</name>
<dbReference type="RefSeq" id="WP_066050439.1">
    <property type="nucleotide sequence ID" value="NZ_CP014223.1"/>
</dbReference>
<reference evidence="3" key="2">
    <citation type="submission" date="2016-01" db="EMBL/GenBank/DDBJ databases">
        <authorList>
            <person name="Poehlein A."/>
            <person name="Schlien K."/>
            <person name="Gottschalk G."/>
            <person name="Buckel W."/>
            <person name="Daniel R."/>
        </authorList>
    </citation>
    <scope>NUCLEOTIDE SEQUENCE [LARGE SCALE GENOMIC DNA]</scope>
    <source>
        <strain evidence="3">X2</strain>
    </source>
</reference>
<evidence type="ECO:0000313" key="4">
    <source>
        <dbReference type="Proteomes" id="UP000184204"/>
    </source>
</evidence>
<dbReference type="OrthoDB" id="2082164at2"/>
<keyword evidence="3" id="KW-1185">Reference proteome</keyword>
<dbReference type="EMBL" id="CP014223">
    <property type="protein sequence ID" value="AMJ41358.1"/>
    <property type="molecule type" value="Genomic_DNA"/>
</dbReference>
<evidence type="ECO:0000313" key="2">
    <source>
        <dbReference type="EMBL" id="SHE97768.1"/>
    </source>
</evidence>
<gene>
    <name evidence="1" type="ORF">CPRO_17700</name>
    <name evidence="2" type="ORF">SAMN02745151_02397</name>
</gene>
<reference evidence="1 3" key="1">
    <citation type="journal article" date="2016" name="Genome Announc.">
        <title>Complete Genome Sequence of the Amino Acid-Fermenting Clostridium propionicum X2 (DSM 1682).</title>
        <authorList>
            <person name="Poehlein A."/>
            <person name="Schlien K."/>
            <person name="Chowdhury N.P."/>
            <person name="Gottschalk G."/>
            <person name="Buckel W."/>
            <person name="Daniel R."/>
        </authorList>
    </citation>
    <scope>NUCLEOTIDE SEQUENCE [LARGE SCALE GENOMIC DNA]</scope>
    <source>
        <strain evidence="1 3">X2</strain>
    </source>
</reference>
<reference evidence="4" key="4">
    <citation type="submission" date="2016-11" db="EMBL/GenBank/DDBJ databases">
        <authorList>
            <person name="Jaros S."/>
            <person name="Januszkiewicz K."/>
            <person name="Wedrychowicz H."/>
        </authorList>
    </citation>
    <scope>NUCLEOTIDE SEQUENCE [LARGE SCALE GENOMIC DNA]</scope>
    <source>
        <strain evidence="4">DSM 1682</strain>
    </source>
</reference>
<organism evidence="2 4">
    <name type="scientific">Anaerotignum propionicum DSM 1682</name>
    <dbReference type="NCBI Taxonomy" id="991789"/>
    <lineage>
        <taxon>Bacteria</taxon>
        <taxon>Bacillati</taxon>
        <taxon>Bacillota</taxon>
        <taxon>Clostridia</taxon>
        <taxon>Lachnospirales</taxon>
        <taxon>Anaerotignaceae</taxon>
        <taxon>Anaerotignum</taxon>
    </lineage>
</organism>
<dbReference type="Proteomes" id="UP000068026">
    <property type="component" value="Chromosome"/>
</dbReference>
<proteinExistence type="predicted"/>
<protein>
    <submittedName>
        <fullName evidence="2">Uncharacterized protein</fullName>
    </submittedName>
</protein>
<accession>A0A0X1U8V5</accession>
<dbReference type="Proteomes" id="UP000184204">
    <property type="component" value="Unassembled WGS sequence"/>
</dbReference>
<reference evidence="2" key="3">
    <citation type="submission" date="2016-11" db="EMBL/GenBank/DDBJ databases">
        <authorList>
            <person name="Varghese N."/>
            <person name="Submissions S."/>
        </authorList>
    </citation>
    <scope>NUCLEOTIDE SEQUENCE</scope>
    <source>
        <strain evidence="2">DSM 1682</strain>
    </source>
</reference>
<dbReference type="EMBL" id="FQUA01000012">
    <property type="protein sequence ID" value="SHE97768.1"/>
    <property type="molecule type" value="Genomic_DNA"/>
</dbReference>